<dbReference type="SUPFAM" id="SSF158745">
    <property type="entry name" value="LanC-like"/>
    <property type="match status" value="1"/>
</dbReference>
<dbReference type="GO" id="GO:0004672">
    <property type="term" value="F:protein kinase activity"/>
    <property type="evidence" value="ECO:0007669"/>
    <property type="project" value="InterPro"/>
</dbReference>
<dbReference type="SMART" id="SM00220">
    <property type="entry name" value="S_TKc"/>
    <property type="match status" value="1"/>
</dbReference>
<keyword evidence="2" id="KW-0808">Transferase</keyword>
<dbReference type="AlphaFoldDB" id="A0A4Y9FKT1"/>
<dbReference type="EMBL" id="SPQA01000038">
    <property type="protein sequence ID" value="TFU29794.1"/>
    <property type="molecule type" value="Genomic_DNA"/>
</dbReference>
<protein>
    <submittedName>
        <fullName evidence="2">Kinase</fullName>
    </submittedName>
</protein>
<evidence type="ECO:0000259" key="1">
    <source>
        <dbReference type="PROSITE" id="PS50011"/>
    </source>
</evidence>
<dbReference type="GO" id="GO:0005524">
    <property type="term" value="F:ATP binding"/>
    <property type="evidence" value="ECO:0007669"/>
    <property type="project" value="InterPro"/>
</dbReference>
<evidence type="ECO:0000313" key="2">
    <source>
        <dbReference type="EMBL" id="TFU29794.1"/>
    </source>
</evidence>
<comment type="caution">
    <text evidence="2">The sequence shown here is derived from an EMBL/GenBank/DDBJ whole genome shotgun (WGS) entry which is preliminary data.</text>
</comment>
<dbReference type="Gene3D" id="1.10.510.10">
    <property type="entry name" value="Transferase(Phosphotransferase) domain 1"/>
    <property type="match status" value="1"/>
</dbReference>
<dbReference type="InterPro" id="IPR012341">
    <property type="entry name" value="6hp_glycosidase-like_sf"/>
</dbReference>
<dbReference type="RefSeq" id="WP_135053298.1">
    <property type="nucleotide sequence ID" value="NZ_JADGLI010000038.1"/>
</dbReference>
<dbReference type="InterPro" id="IPR011009">
    <property type="entry name" value="Kinase-like_dom_sf"/>
</dbReference>
<dbReference type="InterPro" id="IPR057929">
    <property type="entry name" value="RamC_N"/>
</dbReference>
<dbReference type="Pfam" id="PF00069">
    <property type="entry name" value="Pkinase"/>
    <property type="match status" value="1"/>
</dbReference>
<dbReference type="GO" id="GO:0005975">
    <property type="term" value="P:carbohydrate metabolic process"/>
    <property type="evidence" value="ECO:0007669"/>
    <property type="project" value="InterPro"/>
</dbReference>
<feature type="domain" description="Protein kinase" evidence="1">
    <location>
        <begin position="179"/>
        <end position="433"/>
    </location>
</feature>
<proteinExistence type="predicted"/>
<gene>
    <name evidence="2" type="ORF">E4U01_08620</name>
</gene>
<dbReference type="PROSITE" id="PS50011">
    <property type="entry name" value="PROTEIN_KINASE_DOM"/>
    <property type="match status" value="1"/>
</dbReference>
<dbReference type="InterPro" id="IPR000719">
    <property type="entry name" value="Prot_kinase_dom"/>
</dbReference>
<dbReference type="SUPFAM" id="SSF56112">
    <property type="entry name" value="Protein kinase-like (PK-like)"/>
    <property type="match status" value="1"/>
</dbReference>
<reference evidence="2 3" key="1">
    <citation type="submission" date="2019-03" db="EMBL/GenBank/DDBJ databases">
        <title>Diversity of the mouse oral microbiome.</title>
        <authorList>
            <person name="Joseph S."/>
            <person name="Aduse-Opoku J."/>
            <person name="Curtis M."/>
            <person name="Wade W."/>
            <person name="Hashim A."/>
        </authorList>
    </citation>
    <scope>NUCLEOTIDE SEQUENCE [LARGE SCALE GENOMIC DNA]</scope>
    <source>
        <strain evidence="2 3">HT4</strain>
    </source>
</reference>
<sequence length="640" mass="74313">MEASQFKYHETSWYDLPEFGFKIHISGTLDNYKQMYGLVIPYLISKDISFKYLESEESIIYNLSDEESPAESGKLITIYPKDRTHCAQLLEELYLLIPSEKSGVYILSDRNYKDSNVIFYRYGCITLITSKLVDGFPTLKGPKGEYWQDFQKNYYELPSWIEDLQEKQEYRSSYLGDMYQLLGLLKQNNGGNVYKARHKYSGKLVIIKESRPNIICTRTITKKNMRENEWILSEALHGCIPKRIERVSEWINQYYIYDYIDGETLVDFCNQRNLFAYSCDSPENNYLHFKEIFICINELLRTVNKFHKEGIILNDIHPSNFIISKNFKIYFIDMENSYREHRKPLTGLYSEISLKEWNMLDGKVADCHKIGNMLLYLIGRLHIKEKPVLVHELRSLLLQKQIDSNLDVLIEYLFTGDADIQTALEILNSSIYFRKNTTKTLELDFSNVNVESQTFDIIEFVSSQEDVIKQYQEKLSDRQSVLSEIKQEKYLGLNGAMGVLVYLKYMQYDEEVIRNGIQFVLDHLTAIDGKYKGVQIAPNAVSPYLYNGTAGIIQALICIDSEKYLKDIYQLSETLIIEYAQSARFLDGMLGIAQTLLKIFTLTPKTQYLETAKELLIASGILAEKDKGLQADYLCVLSPI</sequence>
<evidence type="ECO:0000313" key="3">
    <source>
        <dbReference type="Proteomes" id="UP000297747"/>
    </source>
</evidence>
<name>A0A4Y9FKT1_STRAI</name>
<accession>A0A4Y9FKT1</accession>
<dbReference type="Proteomes" id="UP000297747">
    <property type="component" value="Unassembled WGS sequence"/>
</dbReference>
<dbReference type="Gene3D" id="1.50.10.10">
    <property type="match status" value="1"/>
</dbReference>
<dbReference type="Pfam" id="PF25816">
    <property type="entry name" value="RamC_N"/>
    <property type="match status" value="1"/>
</dbReference>
<organism evidence="2 3">
    <name type="scientific">Streptococcus acidominimus</name>
    <dbReference type="NCBI Taxonomy" id="1326"/>
    <lineage>
        <taxon>Bacteria</taxon>
        <taxon>Bacillati</taxon>
        <taxon>Bacillota</taxon>
        <taxon>Bacilli</taxon>
        <taxon>Lactobacillales</taxon>
        <taxon>Streptococcaceae</taxon>
        <taxon>Streptococcus</taxon>
    </lineage>
</organism>
<keyword evidence="2" id="KW-0418">Kinase</keyword>